<name>A0A4S8JV85_MUSBA</name>
<sequence length="73" mass="7757">MDKLPIVFHVNVCNSSCSSECNLKPGFPVQRGPVLPSLRCKILNSNTPSAPLHSHALSSLPPPSAAQILSSQH</sequence>
<dbReference type="AlphaFoldDB" id="A0A4S8JV85"/>
<accession>A0A4S8JV85</accession>
<gene>
    <name evidence="2" type="ORF">C4D60_Mb05t10940</name>
</gene>
<reference evidence="2 3" key="1">
    <citation type="journal article" date="2019" name="Nat. Plants">
        <title>Genome sequencing of Musa balbisiana reveals subgenome evolution and function divergence in polyploid bananas.</title>
        <authorList>
            <person name="Yao X."/>
        </authorList>
    </citation>
    <scope>NUCLEOTIDE SEQUENCE [LARGE SCALE GENOMIC DNA]</scope>
    <source>
        <strain evidence="3">cv. DH-PKW</strain>
        <tissue evidence="2">Leaves</tissue>
    </source>
</reference>
<protein>
    <submittedName>
        <fullName evidence="2">Uncharacterized protein</fullName>
    </submittedName>
</protein>
<dbReference type="EMBL" id="PYDT01000003">
    <property type="protein sequence ID" value="THU66132.1"/>
    <property type="molecule type" value="Genomic_DNA"/>
</dbReference>
<evidence type="ECO:0000313" key="3">
    <source>
        <dbReference type="Proteomes" id="UP000317650"/>
    </source>
</evidence>
<evidence type="ECO:0000313" key="2">
    <source>
        <dbReference type="EMBL" id="THU66132.1"/>
    </source>
</evidence>
<comment type="caution">
    <text evidence="2">The sequence shown here is derived from an EMBL/GenBank/DDBJ whole genome shotgun (WGS) entry which is preliminary data.</text>
</comment>
<organism evidence="2 3">
    <name type="scientific">Musa balbisiana</name>
    <name type="common">Banana</name>
    <dbReference type="NCBI Taxonomy" id="52838"/>
    <lineage>
        <taxon>Eukaryota</taxon>
        <taxon>Viridiplantae</taxon>
        <taxon>Streptophyta</taxon>
        <taxon>Embryophyta</taxon>
        <taxon>Tracheophyta</taxon>
        <taxon>Spermatophyta</taxon>
        <taxon>Magnoliopsida</taxon>
        <taxon>Liliopsida</taxon>
        <taxon>Zingiberales</taxon>
        <taxon>Musaceae</taxon>
        <taxon>Musa</taxon>
    </lineage>
</organism>
<keyword evidence="3" id="KW-1185">Reference proteome</keyword>
<dbReference type="Proteomes" id="UP000317650">
    <property type="component" value="Chromosome 5"/>
</dbReference>
<evidence type="ECO:0000256" key="1">
    <source>
        <dbReference type="SAM" id="MobiDB-lite"/>
    </source>
</evidence>
<proteinExistence type="predicted"/>
<feature type="region of interest" description="Disordered" evidence="1">
    <location>
        <begin position="52"/>
        <end position="73"/>
    </location>
</feature>